<sequence length="872" mass="93471">MKLHRLILRNYRGIAFRDIEFPDHGVVVVSGANEIGKSSMIEALDLLLRAKDRSTKKEVKQVKPTHVDEGAEITAIISTGPYRFEYYKRFHKRPETRLTVSTPAREQLTGDEAHDRVEGILAETVDTELWQAQRVLQSASTASVDLSSCDALARALDVAAGQASTLSGAEPLLIDRIESEFRQYFTATGRPSGQWATAIARLRDATQRVEDCRAAVDEVDDAVLRHAALADGLEQLTSRRATAAARRDAAMQAAAVVARLEERLSAARALAEPAERTREAAEAAVNERRRLRADLTERSATIESLDVSARAAAEELSDAEEAAASAAAVAETARVAVEGCQLRVDTARVTGERIARRAEARRVRARLVKVDAVSAELATVTDELATITLTDAVLVDLERAALAVEKAAAKAELASARIELAVPRQLEVLVDGRPVRLLKGESWSHQVTTAAAVELPGMLTVRVVPGTPAADSQDVLDRARRVLTLLLDEAGAADLDAARALDVRRRELVASRERLRATLDAHLGDESLETLRARAAALDASLADEADDDIDAAAAAAALEAALQAQRSARAAHESASTAATAAASRAAAEASAAAVLQARLATARDEVAAATERLARQRDSISDDDLAITAEAEAERAKGVLAQVLAIEAELAAAAPAAVATELREATRHAAELDDRHVEVSGQLREVAAQLQVYGTEGRKGRLDAAQTEYEHAAAEHDRMRRRAGAVHLLQSVMTRHREESRLRYVDPFRAEVERLGRIVFGDDFAVEIDGDLRILNRTLDGRTVPFDSLSGGAKEQLGIVARLASAALVAKDDGVPVVIDDALGFSDCNRLARMGEVFDAVGGDGQVIVLTCSPERYAGIVGAKRLELTA</sequence>
<evidence type="ECO:0000259" key="2">
    <source>
        <dbReference type="Pfam" id="PF13175"/>
    </source>
</evidence>
<dbReference type="SUPFAM" id="SSF52540">
    <property type="entry name" value="P-loop containing nucleoside triphosphate hydrolases"/>
    <property type="match status" value="1"/>
</dbReference>
<dbReference type="PANTHER" id="PTHR41259">
    <property type="entry name" value="DOUBLE-STRAND BREAK REPAIR RAD50 ATPASE, PUTATIVE-RELATED"/>
    <property type="match status" value="1"/>
</dbReference>
<dbReference type="InterPro" id="IPR027417">
    <property type="entry name" value="P-loop_NTPase"/>
</dbReference>
<name>A0A7I7XL72_9MYCO</name>
<evidence type="ECO:0000313" key="4">
    <source>
        <dbReference type="Proteomes" id="UP000466517"/>
    </source>
</evidence>
<dbReference type="AlphaFoldDB" id="A0A7I7XL72"/>
<dbReference type="KEGG" id="mmag:MMAD_40970"/>
<reference evidence="3 4" key="1">
    <citation type="journal article" date="2019" name="Emerg. Microbes Infect.">
        <title>Comprehensive subspecies identification of 175 nontuberculous mycobacteria species based on 7547 genomic profiles.</title>
        <authorList>
            <person name="Matsumoto Y."/>
            <person name="Kinjo T."/>
            <person name="Motooka D."/>
            <person name="Nabeya D."/>
            <person name="Jung N."/>
            <person name="Uechi K."/>
            <person name="Horii T."/>
            <person name="Iida T."/>
            <person name="Fujita J."/>
            <person name="Nakamura S."/>
        </authorList>
    </citation>
    <scope>NUCLEOTIDE SEQUENCE [LARGE SCALE GENOMIC DNA]</scope>
    <source>
        <strain evidence="3 4">JCM 13574</strain>
    </source>
</reference>
<evidence type="ECO:0000313" key="3">
    <source>
        <dbReference type="EMBL" id="BBZ29802.1"/>
    </source>
</evidence>
<protein>
    <recommendedName>
        <fullName evidence="2">Endonuclease GajA/Old nuclease/RecF-like AAA domain-containing protein</fullName>
    </recommendedName>
</protein>
<dbReference type="Proteomes" id="UP000466517">
    <property type="component" value="Chromosome"/>
</dbReference>
<dbReference type="EMBL" id="AP022610">
    <property type="protein sequence ID" value="BBZ29802.1"/>
    <property type="molecule type" value="Genomic_DNA"/>
</dbReference>
<dbReference type="RefSeq" id="WP_163740639.1">
    <property type="nucleotide sequence ID" value="NZ_AP022610.1"/>
</dbReference>
<dbReference type="InterPro" id="IPR041685">
    <property type="entry name" value="AAA_GajA/Old/RecF-like"/>
</dbReference>
<dbReference type="Gene3D" id="3.40.50.300">
    <property type="entry name" value="P-loop containing nucleotide triphosphate hydrolases"/>
    <property type="match status" value="2"/>
</dbReference>
<gene>
    <name evidence="3" type="ORF">MMAD_40970</name>
</gene>
<keyword evidence="1" id="KW-0175">Coiled coil</keyword>
<dbReference type="PANTHER" id="PTHR41259:SF1">
    <property type="entry name" value="DOUBLE-STRAND BREAK REPAIR RAD50 ATPASE, PUTATIVE-RELATED"/>
    <property type="match status" value="1"/>
</dbReference>
<feature type="coiled-coil region" evidence="1">
    <location>
        <begin position="594"/>
        <end position="621"/>
    </location>
</feature>
<feature type="coiled-coil region" evidence="1">
    <location>
        <begin position="257"/>
        <end position="322"/>
    </location>
</feature>
<evidence type="ECO:0000256" key="1">
    <source>
        <dbReference type="SAM" id="Coils"/>
    </source>
</evidence>
<organism evidence="3 4">
    <name type="scientific">Mycolicibacterium madagascariense</name>
    <dbReference type="NCBI Taxonomy" id="212765"/>
    <lineage>
        <taxon>Bacteria</taxon>
        <taxon>Bacillati</taxon>
        <taxon>Actinomycetota</taxon>
        <taxon>Actinomycetes</taxon>
        <taxon>Mycobacteriales</taxon>
        <taxon>Mycobacteriaceae</taxon>
        <taxon>Mycolicibacterium</taxon>
    </lineage>
</organism>
<proteinExistence type="predicted"/>
<dbReference type="Pfam" id="PF13175">
    <property type="entry name" value="AAA_15"/>
    <property type="match status" value="1"/>
</dbReference>
<keyword evidence="4" id="KW-1185">Reference proteome</keyword>
<feature type="domain" description="Endonuclease GajA/Old nuclease/RecF-like AAA" evidence="2">
    <location>
        <begin position="1"/>
        <end position="61"/>
    </location>
</feature>
<accession>A0A7I7XL72</accession>